<keyword evidence="2" id="KW-0328">Glycosyltransferase</keyword>
<evidence type="ECO:0000313" key="5">
    <source>
        <dbReference type="EMBL" id="PHE85170.1"/>
    </source>
</evidence>
<dbReference type="AlphaFoldDB" id="A0AAJ2DMI8"/>
<evidence type="ECO:0000256" key="3">
    <source>
        <dbReference type="ARBA" id="ARBA00022679"/>
    </source>
</evidence>
<evidence type="ECO:0000256" key="1">
    <source>
        <dbReference type="ARBA" id="ARBA00009995"/>
    </source>
</evidence>
<dbReference type="NCBIfam" id="TIGR01426">
    <property type="entry name" value="MGT"/>
    <property type="match status" value="1"/>
</dbReference>
<dbReference type="Proteomes" id="UP001248134">
    <property type="component" value="Unassembled WGS sequence"/>
</dbReference>
<accession>A0AAJ2DMI8</accession>
<dbReference type="EMBL" id="VLYX01000051">
    <property type="protein sequence ID" value="MDR4329170.1"/>
    <property type="molecule type" value="Genomic_DNA"/>
</dbReference>
<dbReference type="SUPFAM" id="SSF53756">
    <property type="entry name" value="UDP-Glycosyltransferase/glycogen phosphorylase"/>
    <property type="match status" value="1"/>
</dbReference>
<dbReference type="EMBL" id="NUTL01000211">
    <property type="protein sequence ID" value="PHE85170.1"/>
    <property type="molecule type" value="Genomic_DNA"/>
</dbReference>
<reference evidence="5 6" key="1">
    <citation type="submission" date="2017-09" db="EMBL/GenBank/DDBJ databases">
        <title>Large-scale bioinformatics analysis of Bacillus genomes uncovers conserved roles of natural products in bacterial physiology.</title>
        <authorList>
            <consortium name="Agbiome Team Llc"/>
            <person name="Bleich R.M."/>
            <person name="Grubbs K.J."/>
            <person name="Santa Maria K.C."/>
            <person name="Allen S.E."/>
            <person name="Farag S."/>
            <person name="Shank E.A."/>
            <person name="Bowers A."/>
        </authorList>
    </citation>
    <scope>NUCLEOTIDE SEQUENCE [LARGE SCALE GENOMIC DNA]</scope>
    <source>
        <strain evidence="5 6">AFS037265</strain>
    </source>
</reference>
<dbReference type="Gene3D" id="3.40.50.2000">
    <property type="entry name" value="Glycogen Phosphorylase B"/>
    <property type="match status" value="2"/>
</dbReference>
<gene>
    <name evidence="5" type="ORF">COF81_29350</name>
    <name evidence="4" type="ORF">FOS08_25845</name>
</gene>
<name>A0AAJ2DMI8_9BACI</name>
<reference evidence="4" key="2">
    <citation type="submission" date="2019-07" db="EMBL/GenBank/DDBJ databases">
        <title>Phylogenomic Reclassification of ATCC Bacillus Strains and Various Taxa within the Genus Bacillus.</title>
        <authorList>
            <person name="Riojas M.A."/>
            <person name="Frank A.M."/>
            <person name="Fenn S.L."/>
            <person name="King S.P."/>
            <person name="Brower S.M."/>
            <person name="Hazbon M.H."/>
        </authorList>
    </citation>
    <scope>NUCLEOTIDE SEQUENCE</scope>
    <source>
        <strain evidence="4">NR-12239</strain>
    </source>
</reference>
<evidence type="ECO:0000313" key="6">
    <source>
        <dbReference type="Proteomes" id="UP000221918"/>
    </source>
</evidence>
<comment type="caution">
    <text evidence="4">The sequence shown here is derived from an EMBL/GenBank/DDBJ whole genome shotgun (WGS) entry which is preliminary data.</text>
</comment>
<comment type="similarity">
    <text evidence="1">Belongs to the UDP-glycosyltransferase family.</text>
</comment>
<dbReference type="GO" id="GO:0016758">
    <property type="term" value="F:hexosyltransferase activity"/>
    <property type="evidence" value="ECO:0007669"/>
    <property type="project" value="InterPro"/>
</dbReference>
<dbReference type="PANTHER" id="PTHR48043">
    <property type="entry name" value="EG:EG0003.4 PROTEIN-RELATED"/>
    <property type="match status" value="1"/>
</dbReference>
<evidence type="ECO:0000313" key="4">
    <source>
        <dbReference type="EMBL" id="MDR4329170.1"/>
    </source>
</evidence>
<dbReference type="Proteomes" id="UP000221918">
    <property type="component" value="Unassembled WGS sequence"/>
</dbReference>
<keyword evidence="3 4" id="KW-0808">Transferase</keyword>
<dbReference type="InterPro" id="IPR002213">
    <property type="entry name" value="UDP_glucos_trans"/>
</dbReference>
<evidence type="ECO:0000313" key="7">
    <source>
        <dbReference type="Proteomes" id="UP001248134"/>
    </source>
</evidence>
<dbReference type="GO" id="GO:0008194">
    <property type="term" value="F:UDP-glycosyltransferase activity"/>
    <property type="evidence" value="ECO:0007669"/>
    <property type="project" value="InterPro"/>
</dbReference>
<dbReference type="Pfam" id="PF00201">
    <property type="entry name" value="UDPGT"/>
    <property type="match status" value="1"/>
</dbReference>
<proteinExistence type="inferred from homology"/>
<dbReference type="InterPro" id="IPR006326">
    <property type="entry name" value="UDPGT_MGT-like"/>
</dbReference>
<dbReference type="FunFam" id="3.40.50.2000:FF:000072">
    <property type="entry name" value="Glycosyl transferase"/>
    <property type="match status" value="1"/>
</dbReference>
<sequence length="398" mass="45293">MANVLVINFPGEGHINPTLAVVSELVHRGEKVVSYCIADYRNKIEATGVEFRAYENFLPQINIMNRINEGNSPVEMLSNMIAATDRIVNQILEEIKEEQYDYIIYDNHFAVGRIIATVLQLPKISSCTTFAFNNYITFNEESESRKVDENSPLYQSCLLGMERWEEKYGIKCNNLYDIMNHPGDITIVYTSKEYQPFSQVFNDSFKFVGPSIAVRKEAGSFPVDILKKKVIFVSMGTVFNEQPDLYENCFEAFRNMNAMVVLVVGKRINIDQFENIPENFKVFNYVPQLEVLQHTDVFVTHGGMNSSSEALYYGVPLVVIPVTGDQPLVAKRVTEVGAGVQLDRRTLTPEMLREAVEKVMNDKEFKENSRKIGESLRESGGYKQAVEEIVKFTSNCRV</sequence>
<dbReference type="PANTHER" id="PTHR48043:SF145">
    <property type="entry name" value="FI06409P-RELATED"/>
    <property type="match status" value="1"/>
</dbReference>
<protein>
    <submittedName>
        <fullName evidence="4">Glycosyl transferase</fullName>
    </submittedName>
</protein>
<dbReference type="RefSeq" id="WP_033796656.1">
    <property type="nucleotide sequence ID" value="NZ_CM000743.1"/>
</dbReference>
<dbReference type="CDD" id="cd03784">
    <property type="entry name" value="GT1_Gtf-like"/>
    <property type="match status" value="1"/>
</dbReference>
<organism evidence="4 7">
    <name type="scientific">Bacillus pseudomycoides</name>
    <dbReference type="NCBI Taxonomy" id="64104"/>
    <lineage>
        <taxon>Bacteria</taxon>
        <taxon>Bacillati</taxon>
        <taxon>Bacillota</taxon>
        <taxon>Bacilli</taxon>
        <taxon>Bacillales</taxon>
        <taxon>Bacillaceae</taxon>
        <taxon>Bacillus</taxon>
        <taxon>Bacillus cereus group</taxon>
    </lineage>
</organism>
<dbReference type="InterPro" id="IPR050271">
    <property type="entry name" value="UDP-glycosyltransferase"/>
</dbReference>
<evidence type="ECO:0000256" key="2">
    <source>
        <dbReference type="ARBA" id="ARBA00022676"/>
    </source>
</evidence>